<dbReference type="NCBIfam" id="TIGR02432">
    <property type="entry name" value="lysidine_TilS_N"/>
    <property type="match status" value="1"/>
</dbReference>
<evidence type="ECO:0000256" key="1">
    <source>
        <dbReference type="ARBA" id="ARBA00022598"/>
    </source>
</evidence>
<keyword evidence="2 6" id="KW-0819">tRNA processing</keyword>
<feature type="binding site" evidence="6">
    <location>
        <begin position="43"/>
        <end position="48"/>
    </location>
    <ligand>
        <name>ATP</name>
        <dbReference type="ChEBI" id="CHEBI:30616"/>
    </ligand>
</feature>
<protein>
    <recommendedName>
        <fullName evidence="6">tRNA(Ile)-lysidine synthase</fullName>
        <ecNumber evidence="6">6.3.4.19</ecNumber>
    </recommendedName>
    <alternativeName>
        <fullName evidence="6">tRNA(Ile)-2-lysyl-cytidine synthase</fullName>
    </alternativeName>
    <alternativeName>
        <fullName evidence="6">tRNA(Ile)-lysidine synthetase</fullName>
    </alternativeName>
</protein>
<dbReference type="InterPro" id="IPR012795">
    <property type="entry name" value="tRNA_Ile_lys_synt_N"/>
</dbReference>
<dbReference type="PANTHER" id="PTHR43033:SF1">
    <property type="entry name" value="TRNA(ILE)-LYSIDINE SYNTHASE-RELATED"/>
    <property type="match status" value="1"/>
</dbReference>
<dbReference type="InterPro" id="IPR011063">
    <property type="entry name" value="TilS/TtcA_N"/>
</dbReference>
<keyword evidence="6" id="KW-0963">Cytoplasm</keyword>
<comment type="similarity">
    <text evidence="6">Belongs to the tRNA(Ile)-lysidine synthase family.</text>
</comment>
<evidence type="ECO:0000256" key="5">
    <source>
        <dbReference type="ARBA" id="ARBA00048539"/>
    </source>
</evidence>
<evidence type="ECO:0000256" key="3">
    <source>
        <dbReference type="ARBA" id="ARBA00022741"/>
    </source>
</evidence>
<comment type="catalytic activity">
    <reaction evidence="5 6">
        <text>cytidine(34) in tRNA(Ile2) + L-lysine + ATP = lysidine(34) in tRNA(Ile2) + AMP + diphosphate + H(+)</text>
        <dbReference type="Rhea" id="RHEA:43744"/>
        <dbReference type="Rhea" id="RHEA-COMP:10625"/>
        <dbReference type="Rhea" id="RHEA-COMP:10670"/>
        <dbReference type="ChEBI" id="CHEBI:15378"/>
        <dbReference type="ChEBI" id="CHEBI:30616"/>
        <dbReference type="ChEBI" id="CHEBI:32551"/>
        <dbReference type="ChEBI" id="CHEBI:33019"/>
        <dbReference type="ChEBI" id="CHEBI:82748"/>
        <dbReference type="ChEBI" id="CHEBI:83665"/>
        <dbReference type="ChEBI" id="CHEBI:456215"/>
        <dbReference type="EC" id="6.3.4.19"/>
    </reaction>
</comment>
<dbReference type="InterPro" id="IPR014729">
    <property type="entry name" value="Rossmann-like_a/b/a_fold"/>
</dbReference>
<sequence length="455" mass="48680">MPVPAPIAKRFVPVAADPPFPDPDAITACLKGQEKRTLVLGYSGGGDSHALLLIADGWAKANGATLVPVIIDHALRAESAAEAHLAADRAEALGWKSHIESWTGEKPSTGIQAAARLFRLQTFAGVAHEAGASSVLLGHTLDDQTETVWRRLRAGGKGDSLAGMSSLDPFPLWPQGKGLSLIRSLVGARRAGLRAWLEAQGEAWIEDPSNLNREYSRVRDRQLLARLEQQGFDPARLTALAQRFAGQAACEAEEAGHWLMAHAEFLSWGGVRLENNRPPLRAMDAMRAAVSGQPGRDTKAARRLSDALSRGEAATAGGAALTRDRRGALMIRDPGFVSGRADGSQTGAISVRIGTETIWDGRFSVTGEGVELRSLSSALPADIAIEFGSIPSGPARDGLAAIWKDNEFCGLCGTDPCYADARWLAPELVARNLFGDRPPEWFRTQLRDQTAQGSH</sequence>
<evidence type="ECO:0000256" key="2">
    <source>
        <dbReference type="ARBA" id="ARBA00022694"/>
    </source>
</evidence>
<evidence type="ECO:0000313" key="9">
    <source>
        <dbReference type="Proteomes" id="UP001354971"/>
    </source>
</evidence>
<evidence type="ECO:0000259" key="7">
    <source>
        <dbReference type="Pfam" id="PF01171"/>
    </source>
</evidence>
<keyword evidence="1 6" id="KW-0436">Ligase</keyword>
<dbReference type="Gene3D" id="3.40.50.620">
    <property type="entry name" value="HUPs"/>
    <property type="match status" value="1"/>
</dbReference>
<comment type="caution">
    <text evidence="8">The sequence shown here is derived from an EMBL/GenBank/DDBJ whole genome shotgun (WGS) entry which is preliminary data.</text>
</comment>
<comment type="domain">
    <text evidence="6">The N-terminal region contains the highly conserved SGGXDS motif, predicted to be a P-loop motif involved in ATP binding.</text>
</comment>
<feature type="domain" description="tRNA(Ile)-lysidine/2-thiocytidine synthase N-terminal" evidence="7">
    <location>
        <begin position="38"/>
        <end position="221"/>
    </location>
</feature>
<dbReference type="PANTHER" id="PTHR43033">
    <property type="entry name" value="TRNA(ILE)-LYSIDINE SYNTHASE-RELATED"/>
    <property type="match status" value="1"/>
</dbReference>
<dbReference type="Pfam" id="PF01171">
    <property type="entry name" value="ATP_bind_3"/>
    <property type="match status" value="1"/>
</dbReference>
<dbReference type="EMBL" id="JAZDRP010000003">
    <property type="protein sequence ID" value="MEE2525913.1"/>
    <property type="molecule type" value="Genomic_DNA"/>
</dbReference>
<evidence type="ECO:0000313" key="8">
    <source>
        <dbReference type="EMBL" id="MEE2525913.1"/>
    </source>
</evidence>
<dbReference type="InterPro" id="IPR012094">
    <property type="entry name" value="tRNA_Ile_lys_synt"/>
</dbReference>
<dbReference type="CDD" id="cd01992">
    <property type="entry name" value="TilS_N"/>
    <property type="match status" value="1"/>
</dbReference>
<dbReference type="RefSeq" id="WP_330198572.1">
    <property type="nucleotide sequence ID" value="NZ_JAZDRP010000003.1"/>
</dbReference>
<reference evidence="8 9" key="1">
    <citation type="submission" date="2024-01" db="EMBL/GenBank/DDBJ databases">
        <title>Hyphobacterium bacterium isolated from marine sediment.</title>
        <authorList>
            <person name="Zhao S."/>
        </authorList>
    </citation>
    <scope>NUCLEOTIDE SEQUENCE [LARGE SCALE GENOMIC DNA]</scope>
    <source>
        <strain evidence="9">HN65</strain>
    </source>
</reference>
<comment type="subcellular location">
    <subcellularLocation>
        <location evidence="6">Cytoplasm</location>
    </subcellularLocation>
</comment>
<dbReference type="Proteomes" id="UP001354971">
    <property type="component" value="Unassembled WGS sequence"/>
</dbReference>
<dbReference type="SUPFAM" id="SSF52402">
    <property type="entry name" value="Adenine nucleotide alpha hydrolases-like"/>
    <property type="match status" value="1"/>
</dbReference>
<evidence type="ECO:0000256" key="6">
    <source>
        <dbReference type="HAMAP-Rule" id="MF_01161"/>
    </source>
</evidence>
<comment type="function">
    <text evidence="6">Ligates lysine onto the cytidine present at position 34 of the AUA codon-specific tRNA(Ile) that contains the anticodon CAU, in an ATP-dependent manner. Cytidine is converted to lysidine, thus changing the amino acid specificity of the tRNA from methionine to isoleucine.</text>
</comment>
<proteinExistence type="inferred from homology"/>
<accession>A0ABU7LPV0</accession>
<dbReference type="HAMAP" id="MF_01161">
    <property type="entry name" value="tRNA_Ile_lys_synt"/>
    <property type="match status" value="1"/>
</dbReference>
<name>A0ABU7LPV0_9PROT</name>
<keyword evidence="9" id="KW-1185">Reference proteome</keyword>
<organism evidence="8 9">
    <name type="scientific">Hyphobacterium lacteum</name>
    <dbReference type="NCBI Taxonomy" id="3116575"/>
    <lineage>
        <taxon>Bacteria</taxon>
        <taxon>Pseudomonadati</taxon>
        <taxon>Pseudomonadota</taxon>
        <taxon>Alphaproteobacteria</taxon>
        <taxon>Maricaulales</taxon>
        <taxon>Maricaulaceae</taxon>
        <taxon>Hyphobacterium</taxon>
    </lineage>
</organism>
<dbReference type="EC" id="6.3.4.19" evidence="6"/>
<dbReference type="GO" id="GO:0032267">
    <property type="term" value="F:tRNA(Ile)-lysidine synthase activity"/>
    <property type="evidence" value="ECO:0007669"/>
    <property type="project" value="UniProtKB-EC"/>
</dbReference>
<keyword evidence="4 6" id="KW-0067">ATP-binding</keyword>
<keyword evidence="3 6" id="KW-0547">Nucleotide-binding</keyword>
<evidence type="ECO:0000256" key="4">
    <source>
        <dbReference type="ARBA" id="ARBA00022840"/>
    </source>
</evidence>
<gene>
    <name evidence="6 8" type="primary">tilS</name>
    <name evidence="8" type="ORF">V0U79_06010</name>
</gene>